<accession>A0ABP8I7T0</accession>
<proteinExistence type="predicted"/>
<organism evidence="2 3">
    <name type="scientific">Hymenobacter saemangeumensis</name>
    <dbReference type="NCBI Taxonomy" id="1084522"/>
    <lineage>
        <taxon>Bacteria</taxon>
        <taxon>Pseudomonadati</taxon>
        <taxon>Bacteroidota</taxon>
        <taxon>Cytophagia</taxon>
        <taxon>Cytophagales</taxon>
        <taxon>Hymenobacteraceae</taxon>
        <taxon>Hymenobacter</taxon>
    </lineage>
</organism>
<comment type="caution">
    <text evidence="2">The sequence shown here is derived from an EMBL/GenBank/DDBJ whole genome shotgun (WGS) entry which is preliminary data.</text>
</comment>
<feature type="signal peptide" evidence="1">
    <location>
        <begin position="1"/>
        <end position="22"/>
    </location>
</feature>
<dbReference type="RefSeq" id="WP_345235067.1">
    <property type="nucleotide sequence ID" value="NZ_BAABGZ010000013.1"/>
</dbReference>
<name>A0ABP8I7T0_9BACT</name>
<keyword evidence="1" id="KW-0732">Signal</keyword>
<dbReference type="EMBL" id="BAABGZ010000013">
    <property type="protein sequence ID" value="GAA4353151.1"/>
    <property type="molecule type" value="Genomic_DNA"/>
</dbReference>
<dbReference type="Proteomes" id="UP001501153">
    <property type="component" value="Unassembled WGS sequence"/>
</dbReference>
<evidence type="ECO:0000256" key="1">
    <source>
        <dbReference type="SAM" id="SignalP"/>
    </source>
</evidence>
<protein>
    <recommendedName>
        <fullName evidence="4">Adhesin domain-containing protein</fullName>
    </recommendedName>
</protein>
<gene>
    <name evidence="2" type="ORF">GCM10023185_13520</name>
</gene>
<reference evidence="3" key="1">
    <citation type="journal article" date="2019" name="Int. J. Syst. Evol. Microbiol.">
        <title>The Global Catalogue of Microorganisms (GCM) 10K type strain sequencing project: providing services to taxonomists for standard genome sequencing and annotation.</title>
        <authorList>
            <consortium name="The Broad Institute Genomics Platform"/>
            <consortium name="The Broad Institute Genome Sequencing Center for Infectious Disease"/>
            <person name="Wu L."/>
            <person name="Ma J."/>
        </authorList>
    </citation>
    <scope>NUCLEOTIDE SEQUENCE [LARGE SCALE GENOMIC DNA]</scope>
    <source>
        <strain evidence="3">JCM 17923</strain>
    </source>
</reference>
<keyword evidence="3" id="KW-1185">Reference proteome</keyword>
<sequence>MKRSSPGLILAILWLLSSPALAQRKEARETITKEFALSGDLSRQVLAVYNIFGPVRVEGYAGSKVLLEATKTVRSDNATGLEAGRKQVQLGFTQRNDSVVVYVSAPRDSRPRRNFNWNSDDFDYSFSYDFVLKVPYAINLHASTVNGADVEVQDVAGTLDVRNVNGGISIKNAKGTTKAHTVNGSVDVTYAANPPGPSSYKTINGRITVAYPKDMGGDVHFKSMHGELYTNFPQVQMMPRQVTQTQQKDGKGTKYKLSKDTALRLGKGGSDLRFETLNGDVTIKQQL</sequence>
<feature type="chain" id="PRO_5047201627" description="Adhesin domain-containing protein" evidence="1">
    <location>
        <begin position="23"/>
        <end position="287"/>
    </location>
</feature>
<evidence type="ECO:0008006" key="4">
    <source>
        <dbReference type="Google" id="ProtNLM"/>
    </source>
</evidence>
<evidence type="ECO:0000313" key="2">
    <source>
        <dbReference type="EMBL" id="GAA4353151.1"/>
    </source>
</evidence>
<evidence type="ECO:0000313" key="3">
    <source>
        <dbReference type="Proteomes" id="UP001501153"/>
    </source>
</evidence>